<organism evidence="1 2">
    <name type="scientific">Plasticicumulans acidivorans</name>
    <dbReference type="NCBI Taxonomy" id="886464"/>
    <lineage>
        <taxon>Bacteria</taxon>
        <taxon>Pseudomonadati</taxon>
        <taxon>Pseudomonadota</taxon>
        <taxon>Gammaproteobacteria</taxon>
        <taxon>Candidatus Competibacteraceae</taxon>
        <taxon>Plasticicumulans</taxon>
    </lineage>
</organism>
<dbReference type="SMART" id="SM01322">
    <property type="entry name" value="YaeQ"/>
    <property type="match status" value="1"/>
</dbReference>
<reference evidence="1 2" key="1">
    <citation type="submission" date="2018-05" db="EMBL/GenBank/DDBJ databases">
        <title>Genomic Encyclopedia of Type Strains, Phase IV (KMG-IV): sequencing the most valuable type-strain genomes for metagenomic binning, comparative biology and taxonomic classification.</title>
        <authorList>
            <person name="Goeker M."/>
        </authorList>
    </citation>
    <scope>NUCLEOTIDE SEQUENCE [LARGE SCALE GENOMIC DNA]</scope>
    <source>
        <strain evidence="1 2">DSM 23606</strain>
    </source>
</reference>
<dbReference type="PANTHER" id="PTHR38784:SF1">
    <property type="entry name" value="SUCROSE PHOSPHORYLASE"/>
    <property type="match status" value="1"/>
</dbReference>
<dbReference type="SUPFAM" id="SSF52980">
    <property type="entry name" value="Restriction endonuclease-like"/>
    <property type="match status" value="1"/>
</dbReference>
<dbReference type="CDD" id="cd22368">
    <property type="entry name" value="YaeQ-like"/>
    <property type="match status" value="1"/>
</dbReference>
<evidence type="ECO:0000313" key="2">
    <source>
        <dbReference type="Proteomes" id="UP000246569"/>
    </source>
</evidence>
<sequence length="184" mass="20553">MALKATVFKVELQLADLDRHYYADHALTLARHPSETDERLMLRLLAFAAQADTALAFGRGLCEADEPALWRKDLSGNIELWVELGQPDERRLLRACGLARQVVVWAYGGGVELWWKQAAERLERARNLSVWQLPPAQTQALAALAERTLQLQCTIQEGQFLFSSARGAVTLEPRCLRATDGGVL</sequence>
<dbReference type="Proteomes" id="UP000246569">
    <property type="component" value="Unassembled WGS sequence"/>
</dbReference>
<name>A0A317MUE3_9GAMM</name>
<evidence type="ECO:0000313" key="1">
    <source>
        <dbReference type="EMBL" id="PWV61616.1"/>
    </source>
</evidence>
<protein>
    <submittedName>
        <fullName evidence="1">Uncharacterized protein YaeQ</fullName>
    </submittedName>
</protein>
<accession>A0A317MUE3</accession>
<dbReference type="PIRSF" id="PIRSF011484">
    <property type="entry name" value="YaeQ"/>
    <property type="match status" value="1"/>
</dbReference>
<dbReference type="RefSeq" id="WP_110018406.1">
    <property type="nucleotide sequence ID" value="NZ_QGTJ01000005.1"/>
</dbReference>
<comment type="caution">
    <text evidence="1">The sequence shown here is derived from an EMBL/GenBank/DDBJ whole genome shotgun (WGS) entry which is preliminary data.</text>
</comment>
<dbReference type="AlphaFoldDB" id="A0A317MUE3"/>
<gene>
    <name evidence="1" type="ORF">C7443_10544</name>
</gene>
<dbReference type="InterPro" id="IPR038590">
    <property type="entry name" value="YaeQ_sf"/>
</dbReference>
<dbReference type="EMBL" id="QGTJ01000005">
    <property type="protein sequence ID" value="PWV61616.1"/>
    <property type="molecule type" value="Genomic_DNA"/>
</dbReference>
<proteinExistence type="predicted"/>
<dbReference type="InterPro" id="IPR009822">
    <property type="entry name" value="YaeQ"/>
</dbReference>
<dbReference type="OrthoDB" id="5293309at2"/>
<dbReference type="Pfam" id="PF07152">
    <property type="entry name" value="YaeQ"/>
    <property type="match status" value="1"/>
</dbReference>
<dbReference type="PANTHER" id="PTHR38784">
    <property type="entry name" value="SUCROSE PHOSPHORYLASE"/>
    <property type="match status" value="1"/>
</dbReference>
<dbReference type="Gene3D" id="3.10.640.10">
    <property type="entry name" value="Restriction endonuclease-like alpha-beta roll domain"/>
    <property type="match status" value="1"/>
</dbReference>
<dbReference type="InterPro" id="IPR011335">
    <property type="entry name" value="Restrct_endonuc-II-like"/>
</dbReference>
<keyword evidence="2" id="KW-1185">Reference proteome</keyword>